<evidence type="ECO:0000256" key="1">
    <source>
        <dbReference type="SAM" id="Phobius"/>
    </source>
</evidence>
<dbReference type="AlphaFoldDB" id="A0A1I5Y3N3"/>
<feature type="transmembrane region" description="Helical" evidence="1">
    <location>
        <begin position="70"/>
        <end position="88"/>
    </location>
</feature>
<feature type="transmembrane region" description="Helical" evidence="1">
    <location>
        <begin position="37"/>
        <end position="58"/>
    </location>
</feature>
<proteinExistence type="predicted"/>
<feature type="transmembrane region" description="Helical" evidence="1">
    <location>
        <begin position="6"/>
        <end position="25"/>
    </location>
</feature>
<dbReference type="OrthoDB" id="2193992at2"/>
<keyword evidence="3" id="KW-1185">Reference proteome</keyword>
<evidence type="ECO:0000313" key="3">
    <source>
        <dbReference type="Proteomes" id="UP000199136"/>
    </source>
</evidence>
<organism evidence="2 3">
    <name type="scientific">Desemzia incerta</name>
    <dbReference type="NCBI Taxonomy" id="82801"/>
    <lineage>
        <taxon>Bacteria</taxon>
        <taxon>Bacillati</taxon>
        <taxon>Bacillota</taxon>
        <taxon>Bacilli</taxon>
        <taxon>Lactobacillales</taxon>
        <taxon>Carnobacteriaceae</taxon>
        <taxon>Desemzia</taxon>
    </lineage>
</organism>
<evidence type="ECO:0000313" key="2">
    <source>
        <dbReference type="EMBL" id="SFQ38799.1"/>
    </source>
</evidence>
<sequence length="92" mass="10527">MLFTVASILIIISLAVYLAFLANEGKDERGQAILSKSSRIAFMVILLGYIFQSFYFQFASPTMEQVRTMIYIWMALVFSSNSLSIKLLQRKM</sequence>
<protein>
    <submittedName>
        <fullName evidence="2">Uncharacterized protein</fullName>
    </submittedName>
</protein>
<dbReference type="Proteomes" id="UP000199136">
    <property type="component" value="Unassembled WGS sequence"/>
</dbReference>
<reference evidence="2 3" key="1">
    <citation type="submission" date="2016-10" db="EMBL/GenBank/DDBJ databases">
        <authorList>
            <person name="de Groot N.N."/>
        </authorList>
    </citation>
    <scope>NUCLEOTIDE SEQUENCE [LARGE SCALE GENOMIC DNA]</scope>
    <source>
        <strain evidence="2 3">DSM 20581</strain>
    </source>
</reference>
<dbReference type="RefSeq" id="WP_092480797.1">
    <property type="nucleotide sequence ID" value="NZ_FOXW01000006.1"/>
</dbReference>
<dbReference type="EMBL" id="FOXW01000006">
    <property type="protein sequence ID" value="SFQ38799.1"/>
    <property type="molecule type" value="Genomic_DNA"/>
</dbReference>
<keyword evidence="1" id="KW-0472">Membrane</keyword>
<gene>
    <name evidence="2" type="ORF">SAMN04488506_1765</name>
</gene>
<keyword evidence="1" id="KW-0812">Transmembrane</keyword>
<name>A0A1I5Y3N3_9LACT</name>
<accession>A0A1I5Y3N3</accession>
<keyword evidence="1" id="KW-1133">Transmembrane helix</keyword>